<dbReference type="Gene3D" id="3.40.50.150">
    <property type="entry name" value="Vaccinia Virus protein VP39"/>
    <property type="match status" value="1"/>
</dbReference>
<dbReference type="EC" id="2.1.1.197" evidence="3 8"/>
<organism evidence="10 11">
    <name type="scientific">Anaeromyxobacter dehalogenans (strain ATCC BAA-258 / DSM 21875 / 2CP-1)</name>
    <dbReference type="NCBI Taxonomy" id="455488"/>
    <lineage>
        <taxon>Bacteria</taxon>
        <taxon>Pseudomonadati</taxon>
        <taxon>Myxococcota</taxon>
        <taxon>Myxococcia</taxon>
        <taxon>Myxococcales</taxon>
        <taxon>Cystobacterineae</taxon>
        <taxon>Anaeromyxobacteraceae</taxon>
        <taxon>Anaeromyxobacter</taxon>
    </lineage>
</organism>
<protein>
    <recommendedName>
        <fullName evidence="3 8">Malonyl-[acyl-carrier protein] O-methyltransferase</fullName>
        <shortName evidence="8">Malonyl-ACP O-methyltransferase</shortName>
        <ecNumber evidence="3 8">2.1.1.197</ecNumber>
    </recommendedName>
    <alternativeName>
        <fullName evidence="8">Biotin synthesis protein BioC</fullName>
    </alternativeName>
</protein>
<dbReference type="PANTHER" id="PTHR13090">
    <property type="entry name" value="ARGININE-HYDROXYLASE NDUFAF5, MITOCHONDRIAL"/>
    <property type="match status" value="1"/>
</dbReference>
<dbReference type="EMBL" id="CP001359">
    <property type="protein sequence ID" value="ACL67197.1"/>
    <property type="molecule type" value="Genomic_DNA"/>
</dbReference>
<proteinExistence type="inferred from homology"/>
<dbReference type="SUPFAM" id="SSF53335">
    <property type="entry name" value="S-adenosyl-L-methionine-dependent methyltransferases"/>
    <property type="match status" value="1"/>
</dbReference>
<sequence length="262" mass="27558">MNRVDKRRVQAAFSRSAAAYDARASVQREVQDRVLALVAEAAPDARRVLDVGAGTGALLARLAAARPGLRPAAVDLAPGMAAAARARLPGAAVAAGDAEALPFGDARFDLFLSTSAFQWLPRLAPAFAEARRVLAPGGVLAVALFGARTLHELRGAWREAAGPGPGERTHRFFDRDEVAAALAAAGLRVRAVVEEERREQHADARAVLRALKEIGATAAVPGARGLGGRRATLELLRLYEARHGGPAGVPATWHVVYALAQR</sequence>
<evidence type="ECO:0000256" key="2">
    <source>
        <dbReference type="ARBA" id="ARBA00004746"/>
    </source>
</evidence>
<keyword evidence="7 8" id="KW-0093">Biotin biosynthesis</keyword>
<evidence type="ECO:0000259" key="9">
    <source>
        <dbReference type="Pfam" id="PF08241"/>
    </source>
</evidence>
<gene>
    <name evidence="8" type="primary">bioC</name>
    <name evidence="10" type="ordered locus">A2cp1_3874</name>
</gene>
<dbReference type="Pfam" id="PF08241">
    <property type="entry name" value="Methyltransf_11"/>
    <property type="match status" value="1"/>
</dbReference>
<comment type="pathway">
    <text evidence="2 8">Cofactor biosynthesis; biotin biosynthesis.</text>
</comment>
<feature type="domain" description="Methyltransferase type 11" evidence="9">
    <location>
        <begin position="49"/>
        <end position="141"/>
    </location>
</feature>
<evidence type="ECO:0000313" key="11">
    <source>
        <dbReference type="Proteomes" id="UP000007089"/>
    </source>
</evidence>
<reference evidence="10" key="1">
    <citation type="submission" date="2009-01" db="EMBL/GenBank/DDBJ databases">
        <title>Complete sequence of Anaeromyxobacter dehalogenans 2CP-1.</title>
        <authorList>
            <consortium name="US DOE Joint Genome Institute"/>
            <person name="Lucas S."/>
            <person name="Copeland A."/>
            <person name="Lapidus A."/>
            <person name="Glavina del Rio T."/>
            <person name="Dalin E."/>
            <person name="Tice H."/>
            <person name="Bruce D."/>
            <person name="Goodwin L."/>
            <person name="Pitluck S."/>
            <person name="Saunders E."/>
            <person name="Brettin T."/>
            <person name="Detter J.C."/>
            <person name="Han C."/>
            <person name="Larimer F."/>
            <person name="Land M."/>
            <person name="Hauser L."/>
            <person name="Kyrpides N."/>
            <person name="Ovchinnikova G."/>
            <person name="Beliaev A.S."/>
            <person name="Richardson P."/>
        </authorList>
    </citation>
    <scope>NUCLEOTIDE SEQUENCE</scope>
    <source>
        <strain evidence="10">2CP-1</strain>
    </source>
</reference>
<dbReference type="GO" id="GO:0010340">
    <property type="term" value="F:carboxyl-O-methyltransferase activity"/>
    <property type="evidence" value="ECO:0007669"/>
    <property type="project" value="UniProtKB-UniRule"/>
</dbReference>
<dbReference type="UniPathway" id="UPA00078"/>
<dbReference type="RefSeq" id="WP_015934937.1">
    <property type="nucleotide sequence ID" value="NC_011891.1"/>
</dbReference>
<evidence type="ECO:0000256" key="5">
    <source>
        <dbReference type="ARBA" id="ARBA00022679"/>
    </source>
</evidence>
<keyword evidence="5 8" id="KW-0808">Transferase</keyword>
<evidence type="ECO:0000256" key="6">
    <source>
        <dbReference type="ARBA" id="ARBA00022691"/>
    </source>
</evidence>
<dbReference type="InterPro" id="IPR029063">
    <property type="entry name" value="SAM-dependent_MTases_sf"/>
</dbReference>
<dbReference type="GO" id="GO:0032259">
    <property type="term" value="P:methylation"/>
    <property type="evidence" value="ECO:0007669"/>
    <property type="project" value="UniProtKB-KW"/>
</dbReference>
<dbReference type="InterPro" id="IPR011814">
    <property type="entry name" value="BioC"/>
</dbReference>
<dbReference type="InterPro" id="IPR013216">
    <property type="entry name" value="Methyltransf_11"/>
</dbReference>
<dbReference type="KEGG" id="acp:A2cp1_3874"/>
<evidence type="ECO:0000256" key="1">
    <source>
        <dbReference type="ARBA" id="ARBA00000852"/>
    </source>
</evidence>
<dbReference type="HOGENOM" id="CLU_046586_2_2_7"/>
<keyword evidence="11" id="KW-1185">Reference proteome</keyword>
<evidence type="ECO:0000256" key="7">
    <source>
        <dbReference type="ARBA" id="ARBA00022756"/>
    </source>
</evidence>
<dbReference type="GO" id="GO:0102130">
    <property type="term" value="F:malonyl-CoA methyltransferase activity"/>
    <property type="evidence" value="ECO:0007669"/>
    <property type="project" value="UniProtKB-EC"/>
</dbReference>
<accession>B8J7L7</accession>
<dbReference type="CDD" id="cd02440">
    <property type="entry name" value="AdoMet_MTases"/>
    <property type="match status" value="1"/>
</dbReference>
<evidence type="ECO:0000256" key="3">
    <source>
        <dbReference type="ARBA" id="ARBA00012327"/>
    </source>
</evidence>
<dbReference type="InterPro" id="IPR050602">
    <property type="entry name" value="Malonyl-ACP_OMT"/>
</dbReference>
<dbReference type="Proteomes" id="UP000007089">
    <property type="component" value="Chromosome"/>
</dbReference>
<comment type="catalytic activity">
    <reaction evidence="1 8">
        <text>malonyl-[ACP] + S-adenosyl-L-methionine = malonyl-[ACP] methyl ester + S-adenosyl-L-homocysteine</text>
        <dbReference type="Rhea" id="RHEA:17105"/>
        <dbReference type="Rhea" id="RHEA-COMP:9623"/>
        <dbReference type="Rhea" id="RHEA-COMP:9954"/>
        <dbReference type="ChEBI" id="CHEBI:57856"/>
        <dbReference type="ChEBI" id="CHEBI:59789"/>
        <dbReference type="ChEBI" id="CHEBI:78449"/>
        <dbReference type="ChEBI" id="CHEBI:78845"/>
        <dbReference type="EC" id="2.1.1.197"/>
    </reaction>
</comment>
<keyword evidence="6 8" id="KW-0949">S-adenosyl-L-methionine</keyword>
<evidence type="ECO:0000256" key="8">
    <source>
        <dbReference type="HAMAP-Rule" id="MF_00835"/>
    </source>
</evidence>
<comment type="similarity">
    <text evidence="8">Belongs to the methyltransferase superfamily.</text>
</comment>
<dbReference type="HAMAP" id="MF_00835">
    <property type="entry name" value="BioC"/>
    <property type="match status" value="1"/>
</dbReference>
<comment type="function">
    <text evidence="8">Converts the free carboxyl group of a malonyl-thioester to its methyl ester by transfer of a methyl group from S-adenosyl-L-methionine (SAM). It allows to synthesize pimeloyl-ACP via the fatty acid synthetic pathway.</text>
</comment>
<dbReference type="PANTHER" id="PTHR13090:SF1">
    <property type="entry name" value="ARGININE-HYDROXYLASE NDUFAF5, MITOCHONDRIAL"/>
    <property type="match status" value="1"/>
</dbReference>
<dbReference type="AlphaFoldDB" id="B8J7L7"/>
<evidence type="ECO:0000256" key="4">
    <source>
        <dbReference type="ARBA" id="ARBA00022603"/>
    </source>
</evidence>
<dbReference type="GO" id="GO:0009102">
    <property type="term" value="P:biotin biosynthetic process"/>
    <property type="evidence" value="ECO:0007669"/>
    <property type="project" value="UniProtKB-UniRule"/>
</dbReference>
<dbReference type="GO" id="GO:0008757">
    <property type="term" value="F:S-adenosylmethionine-dependent methyltransferase activity"/>
    <property type="evidence" value="ECO:0007669"/>
    <property type="project" value="InterPro"/>
</dbReference>
<name>B8J7L7_ANAD2</name>
<evidence type="ECO:0000313" key="10">
    <source>
        <dbReference type="EMBL" id="ACL67197.1"/>
    </source>
</evidence>
<keyword evidence="4 8" id="KW-0489">Methyltransferase</keyword>